<dbReference type="RefSeq" id="WP_170865453.1">
    <property type="nucleotide sequence ID" value="NZ_FRCP01000008.1"/>
</dbReference>
<protein>
    <submittedName>
        <fullName evidence="2">Uncharacterized protein</fullName>
    </submittedName>
</protein>
<dbReference type="AlphaFoldDB" id="A0A1M7HMJ3"/>
<dbReference type="Proteomes" id="UP000184038">
    <property type="component" value="Unassembled WGS sequence"/>
</dbReference>
<organism evidence="2 3">
    <name type="scientific">Anaerosporobacter mobilis DSM 15930</name>
    <dbReference type="NCBI Taxonomy" id="1120996"/>
    <lineage>
        <taxon>Bacteria</taxon>
        <taxon>Bacillati</taxon>
        <taxon>Bacillota</taxon>
        <taxon>Clostridia</taxon>
        <taxon>Lachnospirales</taxon>
        <taxon>Lachnospiraceae</taxon>
        <taxon>Anaerosporobacter</taxon>
    </lineage>
</organism>
<evidence type="ECO:0000313" key="3">
    <source>
        <dbReference type="Proteomes" id="UP000184038"/>
    </source>
</evidence>
<proteinExistence type="predicted"/>
<sequence length="51" mass="5956">MKQEITMKELVALVNSRDGEFRIDIEFGKEHEEDGKEQQDVNDSINKSFRA</sequence>
<feature type="region of interest" description="Disordered" evidence="1">
    <location>
        <begin position="28"/>
        <end position="51"/>
    </location>
</feature>
<dbReference type="EMBL" id="FRCP01000008">
    <property type="protein sequence ID" value="SHM29660.1"/>
    <property type="molecule type" value="Genomic_DNA"/>
</dbReference>
<feature type="compositionally biased region" description="Basic and acidic residues" evidence="1">
    <location>
        <begin position="28"/>
        <end position="39"/>
    </location>
</feature>
<evidence type="ECO:0000256" key="1">
    <source>
        <dbReference type="SAM" id="MobiDB-lite"/>
    </source>
</evidence>
<accession>A0A1M7HMJ3</accession>
<keyword evidence="3" id="KW-1185">Reference proteome</keyword>
<gene>
    <name evidence="2" type="ORF">SAMN02746066_01458</name>
</gene>
<reference evidence="2 3" key="1">
    <citation type="submission" date="2016-11" db="EMBL/GenBank/DDBJ databases">
        <authorList>
            <person name="Jaros S."/>
            <person name="Januszkiewicz K."/>
            <person name="Wedrychowicz H."/>
        </authorList>
    </citation>
    <scope>NUCLEOTIDE SEQUENCE [LARGE SCALE GENOMIC DNA]</scope>
    <source>
        <strain evidence="2 3">DSM 15930</strain>
    </source>
</reference>
<evidence type="ECO:0000313" key="2">
    <source>
        <dbReference type="EMBL" id="SHM29660.1"/>
    </source>
</evidence>
<feature type="compositionally biased region" description="Polar residues" evidence="1">
    <location>
        <begin position="41"/>
        <end position="51"/>
    </location>
</feature>
<name>A0A1M7HMJ3_9FIRM</name>